<evidence type="ECO:0000313" key="2">
    <source>
        <dbReference type="Proteomes" id="UP000824225"/>
    </source>
</evidence>
<comment type="caution">
    <text evidence="1">The sequence shown here is derived from an EMBL/GenBank/DDBJ whole genome shotgun (WGS) entry which is preliminary data.</text>
</comment>
<accession>A0A9D2HFK4</accession>
<dbReference type="Proteomes" id="UP000824225">
    <property type="component" value="Unassembled WGS sequence"/>
</dbReference>
<dbReference type="AlphaFoldDB" id="A0A9D2HFK4"/>
<proteinExistence type="predicted"/>
<reference evidence="1" key="1">
    <citation type="journal article" date="2021" name="PeerJ">
        <title>Extensive microbial diversity within the chicken gut microbiome revealed by metagenomics and culture.</title>
        <authorList>
            <person name="Gilroy R."/>
            <person name="Ravi A."/>
            <person name="Getino M."/>
            <person name="Pursley I."/>
            <person name="Horton D.L."/>
            <person name="Alikhan N.F."/>
            <person name="Baker D."/>
            <person name="Gharbi K."/>
            <person name="Hall N."/>
            <person name="Watson M."/>
            <person name="Adriaenssens E.M."/>
            <person name="Foster-Nyarko E."/>
            <person name="Jarju S."/>
            <person name="Secka A."/>
            <person name="Antonio M."/>
            <person name="Oren A."/>
            <person name="Chaudhuri R.R."/>
            <person name="La Ragione R."/>
            <person name="Hildebrand F."/>
            <person name="Pallen M.J."/>
        </authorList>
    </citation>
    <scope>NUCLEOTIDE SEQUENCE</scope>
    <source>
        <strain evidence="1">CHK186-16707</strain>
    </source>
</reference>
<dbReference type="EMBL" id="DXAN01000023">
    <property type="protein sequence ID" value="HJA08915.1"/>
    <property type="molecule type" value="Genomic_DNA"/>
</dbReference>
<evidence type="ECO:0000313" key="1">
    <source>
        <dbReference type="EMBL" id="HJA08915.1"/>
    </source>
</evidence>
<organism evidence="1 2">
    <name type="scientific">Candidatus Mailhella merdigallinarum</name>
    <dbReference type="NCBI Taxonomy" id="2838658"/>
    <lineage>
        <taxon>Bacteria</taxon>
        <taxon>Pseudomonadati</taxon>
        <taxon>Thermodesulfobacteriota</taxon>
        <taxon>Desulfovibrionia</taxon>
        <taxon>Desulfovibrionales</taxon>
        <taxon>Desulfovibrionaceae</taxon>
        <taxon>Mailhella</taxon>
    </lineage>
</organism>
<reference evidence="1" key="2">
    <citation type="submission" date="2021-04" db="EMBL/GenBank/DDBJ databases">
        <authorList>
            <person name="Gilroy R."/>
        </authorList>
    </citation>
    <scope>NUCLEOTIDE SEQUENCE</scope>
    <source>
        <strain evidence="1">CHK186-16707</strain>
    </source>
</reference>
<gene>
    <name evidence="1" type="ORF">H9962_06975</name>
</gene>
<name>A0A9D2HFK4_9BACT</name>
<protein>
    <submittedName>
        <fullName evidence="1">Uncharacterized protein</fullName>
    </submittedName>
</protein>
<sequence>MVGSFRATIGRVERHITVRRRTKNCRPSAIFLKFLFMISVGYKNIAEKNCRHVGNFREKFLVFDTFFLTGQIVFDTFYLPVMRKPRGWAGGMGEDPGSLKTPSAREVMAVSALRRFRRGWSFWRGLPLGKRLLLALRACKGRKKGAIRWHG</sequence>